<accession>A0A6S6T5W9</accession>
<evidence type="ECO:0000313" key="2">
    <source>
        <dbReference type="EMBL" id="CAA6818641.1"/>
    </source>
</evidence>
<gene>
    <name evidence="2" type="ORF">HELGO_WM441</name>
</gene>
<feature type="domain" description="Sulfatase-modifying factor enzyme-like" evidence="1">
    <location>
        <begin position="27"/>
        <end position="235"/>
    </location>
</feature>
<dbReference type="Pfam" id="PF03781">
    <property type="entry name" value="FGE-sulfatase"/>
    <property type="match status" value="1"/>
</dbReference>
<dbReference type="EMBL" id="CACVAS010000107">
    <property type="protein sequence ID" value="CAA6818641.1"/>
    <property type="molecule type" value="Genomic_DNA"/>
</dbReference>
<organism evidence="2">
    <name type="scientific">uncultured Sulfurovum sp</name>
    <dbReference type="NCBI Taxonomy" id="269237"/>
    <lineage>
        <taxon>Bacteria</taxon>
        <taxon>Pseudomonadati</taxon>
        <taxon>Campylobacterota</taxon>
        <taxon>Epsilonproteobacteria</taxon>
        <taxon>Campylobacterales</taxon>
        <taxon>Sulfurovaceae</taxon>
        <taxon>Sulfurovum</taxon>
        <taxon>environmental samples</taxon>
    </lineage>
</organism>
<sequence length="238" mass="27844">MTTKPKFKEPEMVNIIHPKPKKSMTITMVHLPKGTFMFGEGSGAKKVNIDDEFEIGKYPVTFDEYDAYCEDKNIEKPDDRGWGRGKRPVINVSWHDAQAYCKWLSDKTNKEYRLPTEAEWEYACRAGKNTKWSFGDDEKELGRYAWYDKNSYDLGSSNEDYGTHPVGEKLANPWGLHDMHGNVWEWCEDWYDKDKKRKVLRGGSWVDDASFSRSAYRVNWYPTIRNIDGGFRLLRTLP</sequence>
<reference evidence="2" key="1">
    <citation type="submission" date="2020-01" db="EMBL/GenBank/DDBJ databases">
        <authorList>
            <person name="Meier V. D."/>
            <person name="Meier V D."/>
        </authorList>
    </citation>
    <scope>NUCLEOTIDE SEQUENCE</scope>
    <source>
        <strain evidence="2">HLG_WM_MAG_01</strain>
    </source>
</reference>
<dbReference type="InterPro" id="IPR016187">
    <property type="entry name" value="CTDL_fold"/>
</dbReference>
<dbReference type="InterPro" id="IPR005532">
    <property type="entry name" value="SUMF_dom"/>
</dbReference>
<name>A0A6S6T5W9_9BACT</name>
<dbReference type="PANTHER" id="PTHR23150:SF19">
    <property type="entry name" value="FORMYLGLYCINE-GENERATING ENZYME"/>
    <property type="match status" value="1"/>
</dbReference>
<proteinExistence type="predicted"/>
<evidence type="ECO:0000259" key="1">
    <source>
        <dbReference type="Pfam" id="PF03781"/>
    </source>
</evidence>
<dbReference type="InterPro" id="IPR042095">
    <property type="entry name" value="SUMF_sf"/>
</dbReference>
<dbReference type="GO" id="GO:0120147">
    <property type="term" value="F:formylglycine-generating oxidase activity"/>
    <property type="evidence" value="ECO:0007669"/>
    <property type="project" value="TreeGrafter"/>
</dbReference>
<dbReference type="AlphaFoldDB" id="A0A6S6T5W9"/>
<dbReference type="SUPFAM" id="SSF56436">
    <property type="entry name" value="C-type lectin-like"/>
    <property type="match status" value="1"/>
</dbReference>
<dbReference type="Gene3D" id="3.90.1580.10">
    <property type="entry name" value="paralog of FGE (formylglycine-generating enzyme)"/>
    <property type="match status" value="1"/>
</dbReference>
<dbReference type="PANTHER" id="PTHR23150">
    <property type="entry name" value="SULFATASE MODIFYING FACTOR 1, 2"/>
    <property type="match status" value="1"/>
</dbReference>
<dbReference type="InterPro" id="IPR051043">
    <property type="entry name" value="Sulfatase_Mod_Factor_Kinase"/>
</dbReference>
<protein>
    <recommendedName>
        <fullName evidence="1">Sulfatase-modifying factor enzyme-like domain-containing protein</fullName>
    </recommendedName>
</protein>